<dbReference type="EMBL" id="JANCPR020000017">
    <property type="protein sequence ID" value="MDJ1134002.1"/>
    <property type="molecule type" value="Genomic_DNA"/>
</dbReference>
<evidence type="ECO:0000256" key="1">
    <source>
        <dbReference type="ARBA" id="ARBA00023002"/>
    </source>
</evidence>
<accession>A0ABT6ZY58</accession>
<dbReference type="InterPro" id="IPR036188">
    <property type="entry name" value="FAD/NAD-bd_sf"/>
</dbReference>
<feature type="domain" description="FAD-binding" evidence="3">
    <location>
        <begin position="13"/>
        <end position="321"/>
    </location>
</feature>
<dbReference type="Pfam" id="PF01494">
    <property type="entry name" value="FAD_binding_3"/>
    <property type="match status" value="1"/>
</dbReference>
<dbReference type="InterPro" id="IPR002938">
    <property type="entry name" value="FAD-bd"/>
</dbReference>
<dbReference type="PRINTS" id="PR00420">
    <property type="entry name" value="RNGMNOXGNASE"/>
</dbReference>
<dbReference type="SUPFAM" id="SSF51905">
    <property type="entry name" value="FAD/NAD(P)-binding domain"/>
    <property type="match status" value="1"/>
</dbReference>
<comment type="caution">
    <text evidence="4">The sequence shown here is derived from an EMBL/GenBank/DDBJ whole genome shotgun (WGS) entry which is preliminary data.</text>
</comment>
<evidence type="ECO:0000259" key="3">
    <source>
        <dbReference type="Pfam" id="PF01494"/>
    </source>
</evidence>
<dbReference type="PANTHER" id="PTHR13789">
    <property type="entry name" value="MONOOXYGENASE"/>
    <property type="match status" value="1"/>
</dbReference>
<dbReference type="Proteomes" id="UP001214441">
    <property type="component" value="Unassembled WGS sequence"/>
</dbReference>
<dbReference type="InterPro" id="IPR050493">
    <property type="entry name" value="FAD-dep_Monooxygenase_BioMet"/>
</dbReference>
<sequence length="405" mass="44292">MSSTQAARPRRALLIGCGIAGPVLAMFLQRIGIEAVIHEGSEEPRDTVGAFLNLAPNGLAVLRTLGVADEVEKSGTPTRDTAFLNHKGKQLGSNPAETVLIKRGLLNRALREAARERGIVIEFGKFFDSVTEPADGAGVVVRFRDGTTAEGDFVVGCDGIHSRTRYSVLPDAPKPAYTGVIGTAGYTHSAHGAPEDGTMRMSFCLDGFFGHQTTPGGEIYWFENYHQAREPERGEVESVPHEVWQRRLLDRHRKDHSPVPQLIEDTRSGILGYPIYDMLSLTTWYRGRVCLVGDAAHATSPHVGQGASMAMEDSIVLAKCLRDIPDVEAAFAAFQGLRKERVEKIIKEGRKTGNQKAATNGFQRTVRDLVLPFFLKLGVKATRPVYSYRVDWDEKVTPGATTAHG</sequence>
<dbReference type="PANTHER" id="PTHR13789:SF309">
    <property type="entry name" value="PUTATIVE (AFU_ORTHOLOGUE AFUA_6G14510)-RELATED"/>
    <property type="match status" value="1"/>
</dbReference>
<name>A0ABT6ZY58_9ACTN</name>
<organism evidence="4 5">
    <name type="scientific">Streptomyces iconiensis</name>
    <dbReference type="NCBI Taxonomy" id="1384038"/>
    <lineage>
        <taxon>Bacteria</taxon>
        <taxon>Bacillati</taxon>
        <taxon>Actinomycetota</taxon>
        <taxon>Actinomycetes</taxon>
        <taxon>Kitasatosporales</taxon>
        <taxon>Streptomycetaceae</taxon>
        <taxon>Streptomyces</taxon>
    </lineage>
</organism>
<evidence type="ECO:0000313" key="5">
    <source>
        <dbReference type="Proteomes" id="UP001214441"/>
    </source>
</evidence>
<proteinExistence type="predicted"/>
<keyword evidence="2 4" id="KW-0503">Monooxygenase</keyword>
<reference evidence="4 5" key="1">
    <citation type="submission" date="2023-05" db="EMBL/GenBank/DDBJ databases">
        <title>Streptantibioticus silvisoli sp. nov., acidotolerant actinomycetes 1 from pine litter.</title>
        <authorList>
            <person name="Swiecimska M."/>
            <person name="Golinska P."/>
            <person name="Sangal V."/>
            <person name="Wachnowicz B."/>
            <person name="Goodfellow M."/>
        </authorList>
    </citation>
    <scope>NUCLEOTIDE SEQUENCE [LARGE SCALE GENOMIC DNA]</scope>
    <source>
        <strain evidence="4 5">DSM 42109</strain>
    </source>
</reference>
<gene>
    <name evidence="4" type="ORF">NMN56_018915</name>
</gene>
<evidence type="ECO:0000313" key="4">
    <source>
        <dbReference type="EMBL" id="MDJ1134002.1"/>
    </source>
</evidence>
<dbReference type="RefSeq" id="WP_274041563.1">
    <property type="nucleotide sequence ID" value="NZ_JANCPR020000017.1"/>
</dbReference>
<keyword evidence="5" id="KW-1185">Reference proteome</keyword>
<evidence type="ECO:0000256" key="2">
    <source>
        <dbReference type="ARBA" id="ARBA00023033"/>
    </source>
</evidence>
<dbReference type="Gene3D" id="3.50.50.60">
    <property type="entry name" value="FAD/NAD(P)-binding domain"/>
    <property type="match status" value="1"/>
</dbReference>
<protein>
    <submittedName>
        <fullName evidence="4">FAD-dependent monooxygenase</fullName>
    </submittedName>
</protein>
<keyword evidence="1" id="KW-0560">Oxidoreductase</keyword>
<dbReference type="GO" id="GO:0004497">
    <property type="term" value="F:monooxygenase activity"/>
    <property type="evidence" value="ECO:0007669"/>
    <property type="project" value="UniProtKB-KW"/>
</dbReference>